<dbReference type="EMBL" id="CAKMMF010000004">
    <property type="protein sequence ID" value="CAH1197905.1"/>
    <property type="molecule type" value="Genomic_DNA"/>
</dbReference>
<keyword evidence="2" id="KW-1185">Reference proteome</keyword>
<comment type="caution">
    <text evidence="1">The sequence shown here is derived from an EMBL/GenBank/DDBJ whole genome shotgun (WGS) entry which is preliminary data.</text>
</comment>
<dbReference type="Proteomes" id="UP000838686">
    <property type="component" value="Unassembled WGS sequence"/>
</dbReference>
<organism evidence="1 2">
    <name type="scientific">Paenibacillus plantiphilus</name>
    <dbReference type="NCBI Taxonomy" id="2905650"/>
    <lineage>
        <taxon>Bacteria</taxon>
        <taxon>Bacillati</taxon>
        <taxon>Bacillota</taxon>
        <taxon>Bacilli</taxon>
        <taxon>Bacillales</taxon>
        <taxon>Paenibacillaceae</taxon>
        <taxon>Paenibacillus</taxon>
    </lineage>
</organism>
<gene>
    <name evidence="1" type="ORF">PAECIP111893_01065</name>
</gene>
<proteinExistence type="predicted"/>
<reference evidence="1" key="1">
    <citation type="submission" date="2022-01" db="EMBL/GenBank/DDBJ databases">
        <authorList>
            <person name="Criscuolo A."/>
        </authorList>
    </citation>
    <scope>NUCLEOTIDE SEQUENCE</scope>
    <source>
        <strain evidence="1">CIP111893</strain>
    </source>
</reference>
<name>A0ABM9C152_9BACL</name>
<sequence>MEGWDLVCKKDLEYILRTPVEKKGPEPFS</sequence>
<evidence type="ECO:0000313" key="2">
    <source>
        <dbReference type="Proteomes" id="UP000838686"/>
    </source>
</evidence>
<evidence type="ECO:0000313" key="1">
    <source>
        <dbReference type="EMBL" id="CAH1197905.1"/>
    </source>
</evidence>
<accession>A0ABM9C152</accession>
<protein>
    <submittedName>
        <fullName evidence="1">Uncharacterized protein</fullName>
    </submittedName>
</protein>